<reference evidence="1" key="1">
    <citation type="submission" date="2021-01" db="EMBL/GenBank/DDBJ databases">
        <authorList>
            <consortium name="Genoscope - CEA"/>
            <person name="William W."/>
        </authorList>
    </citation>
    <scope>NUCLEOTIDE SEQUENCE</scope>
</reference>
<dbReference type="Proteomes" id="UP001295469">
    <property type="component" value="Chromosome A08"/>
</dbReference>
<sequence>MLLHFLFFKREIFHQNISKENYFTNISPLSLFSLNYLFLNCLLS</sequence>
<dbReference type="AlphaFoldDB" id="A0A816ZPT5"/>
<accession>A0A816ZPT5</accession>
<protein>
    <submittedName>
        <fullName evidence="1">(rape) hypothetical protein</fullName>
    </submittedName>
</protein>
<name>A0A816ZPT5_BRANA</name>
<evidence type="ECO:0000313" key="1">
    <source>
        <dbReference type="EMBL" id="CAF2225733.1"/>
    </source>
</evidence>
<organism evidence="1">
    <name type="scientific">Brassica napus</name>
    <name type="common">Rape</name>
    <dbReference type="NCBI Taxonomy" id="3708"/>
    <lineage>
        <taxon>Eukaryota</taxon>
        <taxon>Viridiplantae</taxon>
        <taxon>Streptophyta</taxon>
        <taxon>Embryophyta</taxon>
        <taxon>Tracheophyta</taxon>
        <taxon>Spermatophyta</taxon>
        <taxon>Magnoliopsida</taxon>
        <taxon>eudicotyledons</taxon>
        <taxon>Gunneridae</taxon>
        <taxon>Pentapetalae</taxon>
        <taxon>rosids</taxon>
        <taxon>malvids</taxon>
        <taxon>Brassicales</taxon>
        <taxon>Brassicaceae</taxon>
        <taxon>Brassiceae</taxon>
        <taxon>Brassica</taxon>
    </lineage>
</organism>
<proteinExistence type="predicted"/>
<gene>
    <name evidence="1" type="ORF">DARMORV10_A08P08680.1</name>
</gene>
<dbReference type="EMBL" id="HG994362">
    <property type="protein sequence ID" value="CAF2225733.1"/>
    <property type="molecule type" value="Genomic_DNA"/>
</dbReference>